<dbReference type="Gene3D" id="1.10.10.10">
    <property type="entry name" value="Winged helix-like DNA-binding domain superfamily/Winged helix DNA-binding domain"/>
    <property type="match status" value="1"/>
</dbReference>
<dbReference type="PANTHER" id="PTHR45957">
    <property type="entry name" value="ANAPHASE-PROMOTING COMPLEX SUBUNIT 2"/>
    <property type="match status" value="1"/>
</dbReference>
<proteinExistence type="inferred from homology"/>
<dbReference type="Gene3D" id="3.30.230.130">
    <property type="entry name" value="Cullin, Chain C, Domain 2"/>
    <property type="match status" value="1"/>
</dbReference>
<dbReference type="InterPro" id="IPR016158">
    <property type="entry name" value="Cullin_homology"/>
</dbReference>
<keyword evidence="2" id="KW-0132">Cell division</keyword>
<evidence type="ECO:0000256" key="6">
    <source>
        <dbReference type="PROSITE-ProRule" id="PRU00330"/>
    </source>
</evidence>
<dbReference type="InterPro" id="IPR036390">
    <property type="entry name" value="WH_DNA-bd_sf"/>
</dbReference>
<dbReference type="GO" id="GO:0006511">
    <property type="term" value="P:ubiquitin-dependent protein catabolic process"/>
    <property type="evidence" value="ECO:0007669"/>
    <property type="project" value="InterPro"/>
</dbReference>
<dbReference type="InterPro" id="IPR014786">
    <property type="entry name" value="ANAPC2_C"/>
</dbReference>
<dbReference type="GO" id="GO:0070979">
    <property type="term" value="P:protein K11-linked ubiquitination"/>
    <property type="evidence" value="ECO:0007669"/>
    <property type="project" value="TreeGrafter"/>
</dbReference>
<dbReference type="SMART" id="SM01013">
    <property type="entry name" value="APC2"/>
    <property type="match status" value="1"/>
</dbReference>
<comment type="caution">
    <text evidence="8">The sequence shown here is derived from an EMBL/GenBank/DDBJ whole genome shotgun (WGS) entry which is preliminary data.</text>
</comment>
<organism evidence="8 9">
    <name type="scientific">Paragonimus skrjabini miyazakii</name>
    <dbReference type="NCBI Taxonomy" id="59628"/>
    <lineage>
        <taxon>Eukaryota</taxon>
        <taxon>Metazoa</taxon>
        <taxon>Spiralia</taxon>
        <taxon>Lophotrochozoa</taxon>
        <taxon>Platyhelminthes</taxon>
        <taxon>Trematoda</taxon>
        <taxon>Digenea</taxon>
        <taxon>Plagiorchiida</taxon>
        <taxon>Troglotremata</taxon>
        <taxon>Troglotrematidae</taxon>
        <taxon>Paragonimus</taxon>
    </lineage>
</organism>
<evidence type="ECO:0000256" key="2">
    <source>
        <dbReference type="ARBA" id="ARBA00022618"/>
    </source>
</evidence>
<evidence type="ECO:0000259" key="7">
    <source>
        <dbReference type="PROSITE" id="PS50069"/>
    </source>
</evidence>
<dbReference type="InterPro" id="IPR036317">
    <property type="entry name" value="Cullin_homology_sf"/>
</dbReference>
<comment type="similarity">
    <text evidence="6">Belongs to the cullin family.</text>
</comment>
<keyword evidence="3" id="KW-0498">Mitosis</keyword>
<dbReference type="Gene3D" id="1.20.1310.10">
    <property type="entry name" value="Cullin Repeats"/>
    <property type="match status" value="1"/>
</dbReference>
<feature type="domain" description="Cullin family profile" evidence="7">
    <location>
        <begin position="476"/>
        <end position="722"/>
    </location>
</feature>
<dbReference type="Pfam" id="PF25773">
    <property type="entry name" value="TPR_ANAPC2"/>
    <property type="match status" value="1"/>
</dbReference>
<dbReference type="Pfam" id="PF08672">
    <property type="entry name" value="ANAPC2"/>
    <property type="match status" value="1"/>
</dbReference>
<name>A0A8S9YRK1_9TREM</name>
<keyword evidence="5" id="KW-0131">Cell cycle</keyword>
<dbReference type="AlphaFoldDB" id="A0A8S9YRK1"/>
<dbReference type="GO" id="GO:0005680">
    <property type="term" value="C:anaphase-promoting complex"/>
    <property type="evidence" value="ECO:0007669"/>
    <property type="project" value="TreeGrafter"/>
</dbReference>
<evidence type="ECO:0000256" key="3">
    <source>
        <dbReference type="ARBA" id="ARBA00022776"/>
    </source>
</evidence>
<keyword evidence="4" id="KW-0833">Ubl conjugation pathway</keyword>
<accession>A0A8S9YRK1</accession>
<dbReference type="InterPro" id="IPR057975">
    <property type="entry name" value="TPR_ANAPC2"/>
</dbReference>
<dbReference type="OrthoDB" id="5581181at2759"/>
<dbReference type="InterPro" id="IPR059120">
    <property type="entry name" value="Cullin-like_AB"/>
</dbReference>
<dbReference type="InterPro" id="IPR044554">
    <property type="entry name" value="ANAPC2"/>
</dbReference>
<dbReference type="GO" id="GO:0051301">
    <property type="term" value="P:cell division"/>
    <property type="evidence" value="ECO:0007669"/>
    <property type="project" value="UniProtKB-KW"/>
</dbReference>
<dbReference type="PROSITE" id="PS50069">
    <property type="entry name" value="CULLIN_2"/>
    <property type="match status" value="1"/>
</dbReference>
<dbReference type="PANTHER" id="PTHR45957:SF1">
    <property type="entry name" value="ANAPHASE-PROMOTING COMPLEX SUBUNIT 2"/>
    <property type="match status" value="1"/>
</dbReference>
<dbReference type="Pfam" id="PF26557">
    <property type="entry name" value="Cullin_AB"/>
    <property type="match status" value="1"/>
</dbReference>
<sequence length="882" mass="101216">MLHSKLKDLYGCDNEDESRCVCKNFMIEQMTFFLQDCPAFLRFSQFVLDLVDVQSLEKENLYDPLSAENPLLNFLRIYLNLCIQVNNEIRGFLDNLFEPSYVEELLTANSILCREIHSTVCSVMFPSHTRSHITPLLEVYLCLELESSEATNEQHNPFSSVLTCGLDDEKLKLIETGRLLAKPGQFFNLVQPYFYAFMPYARGALMHRIRLLCSDNYSEHFLDSILQYKDEILKKIWLSRVFIDNPTELKLLSRQFSDDFIYQLFYDVRKPDIFSLIIEFPDSVAALLDLGKCLEHISFRQDLIVHLTEGVKQRLLHPGVHTEQILVAYSYLVRALRLVDKSYLVQDVVCRPVALCLRQREDAVRCIVDKLLSTPEVQGDEESETKAEDSGANSTELYSELLLRKPLEVEPVDGTEDSDAEVVAEDPAFDEDLHTGLRNGDSLTGLTGWGSDWQPDPVEAMYQGGLWRRRMDLLSMLVSIYGSKKAFLVEYKQLLSQRLLKQRSFNTARELRNLELLKLRFGEQNLIECEVMLKDIRDSKRIAALVAETTQQSAFRSTGDSDPLLSSKDHVAVATNVVNNTIPTTTSAHPRIRQPEMTTNENSTQSNTAFFPLSAYILSVHYWPELLDDRFKLPDGLRSTFDAYERVFQRLKGNRTLQWMHKLGLVNMDLELGDRKVQLDVTPLQASIAHLFTRKRAWSLRDLAQELETHMSNIRQSLHAFVQLGFIRQRSTSQSSVLDSRTDGHVEMFETCEACFSGDSDKQNFTSFGSTADSRRADQSTSAPLHNWMFPDNEDTSTVISSVRERKEKELQVFWSYIVAMLTNLGGLSLDRIHSMLRMFALSSTSSLDCNRDELRQFLDRKLRECELSFDGEVYKLAKPDV</sequence>
<evidence type="ECO:0000256" key="5">
    <source>
        <dbReference type="ARBA" id="ARBA00023306"/>
    </source>
</evidence>
<keyword evidence="9" id="KW-1185">Reference proteome</keyword>
<dbReference type="GO" id="GO:0031625">
    <property type="term" value="F:ubiquitin protein ligase binding"/>
    <property type="evidence" value="ECO:0007669"/>
    <property type="project" value="InterPro"/>
</dbReference>
<evidence type="ECO:0000256" key="1">
    <source>
        <dbReference type="ARBA" id="ARBA00016068"/>
    </source>
</evidence>
<evidence type="ECO:0000313" key="8">
    <source>
        <dbReference type="EMBL" id="KAF7255673.1"/>
    </source>
</evidence>
<dbReference type="InterPro" id="IPR036388">
    <property type="entry name" value="WH-like_DNA-bd_sf"/>
</dbReference>
<dbReference type="SUPFAM" id="SSF46785">
    <property type="entry name" value="Winged helix' DNA-binding domain"/>
    <property type="match status" value="1"/>
</dbReference>
<protein>
    <recommendedName>
        <fullName evidence="1">Anaphase-promoting complex subunit 2</fullName>
    </recommendedName>
</protein>
<dbReference type="SUPFAM" id="SSF75632">
    <property type="entry name" value="Cullin homology domain"/>
    <property type="match status" value="1"/>
</dbReference>
<dbReference type="GO" id="GO:0007091">
    <property type="term" value="P:metaphase/anaphase transition of mitotic cell cycle"/>
    <property type="evidence" value="ECO:0007669"/>
    <property type="project" value="TreeGrafter"/>
</dbReference>
<dbReference type="SMART" id="SM00182">
    <property type="entry name" value="CULLIN"/>
    <property type="match status" value="1"/>
</dbReference>
<dbReference type="EMBL" id="JTDE01003765">
    <property type="protein sequence ID" value="KAF7255673.1"/>
    <property type="molecule type" value="Genomic_DNA"/>
</dbReference>
<dbReference type="Proteomes" id="UP000822476">
    <property type="component" value="Unassembled WGS sequence"/>
</dbReference>
<gene>
    <name evidence="8" type="ORF">EG68_07007</name>
</gene>
<evidence type="ECO:0000313" key="9">
    <source>
        <dbReference type="Proteomes" id="UP000822476"/>
    </source>
</evidence>
<evidence type="ECO:0000256" key="4">
    <source>
        <dbReference type="ARBA" id="ARBA00022786"/>
    </source>
</evidence>
<reference evidence="8" key="1">
    <citation type="submission" date="2019-07" db="EMBL/GenBank/DDBJ databases">
        <title>Annotation for the trematode Paragonimus miyazaki's.</title>
        <authorList>
            <person name="Choi Y.-J."/>
        </authorList>
    </citation>
    <scope>NUCLEOTIDE SEQUENCE</scope>
    <source>
        <strain evidence="8">Japan</strain>
    </source>
</reference>